<dbReference type="HAMAP" id="MF_01575">
    <property type="entry name" value="UPF0398"/>
    <property type="match status" value="1"/>
</dbReference>
<dbReference type="STRING" id="1405.B7492_08630"/>
<protein>
    <recommendedName>
        <fullName evidence="1">UPF0398 protein D0U04_02890</fullName>
    </recommendedName>
</protein>
<evidence type="ECO:0000313" key="2">
    <source>
        <dbReference type="EMBL" id="KFN01884.1"/>
    </source>
</evidence>
<dbReference type="InterPro" id="IPR010697">
    <property type="entry name" value="YspA"/>
</dbReference>
<reference evidence="2 4" key="1">
    <citation type="submission" date="2014-04" db="EMBL/GenBank/DDBJ databases">
        <authorList>
            <person name="Bishop-Lilly K.A."/>
            <person name="Broomall S.M."/>
            <person name="Chain P.S."/>
            <person name="Chertkov O."/>
            <person name="Coyne S.R."/>
            <person name="Daligault H.E."/>
            <person name="Davenport K.W."/>
            <person name="Erkkila T."/>
            <person name="Frey K.G."/>
            <person name="Gibbons H.S."/>
            <person name="Gu W."/>
            <person name="Jaissle J."/>
            <person name="Johnson S.L."/>
            <person name="Koroleva G.I."/>
            <person name="Ladner J.T."/>
            <person name="Lo C.-C."/>
            <person name="Minogue T.D."/>
            <person name="Munk C."/>
            <person name="Palacios G.F."/>
            <person name="Redden C.L."/>
            <person name="Rosenzweig C.N."/>
            <person name="Scholz M.B."/>
            <person name="Teshima H."/>
            <person name="Xu Y."/>
        </authorList>
    </citation>
    <scope>NUCLEOTIDE SEQUENCE [LARGE SCALE GENOMIC DNA]</scope>
    <source>
        <strain evidence="2 4">BHP</strain>
    </source>
</reference>
<keyword evidence="5" id="KW-1185">Reference proteome</keyword>
<dbReference type="RefSeq" id="WP_042984275.1">
    <property type="nucleotide sequence ID" value="NZ_JMQC01000008.1"/>
</dbReference>
<evidence type="ECO:0000313" key="5">
    <source>
        <dbReference type="Proteomes" id="UP000264294"/>
    </source>
</evidence>
<evidence type="ECO:0000256" key="1">
    <source>
        <dbReference type="HAMAP-Rule" id="MF_01575"/>
    </source>
</evidence>
<dbReference type="SUPFAM" id="SSF102405">
    <property type="entry name" value="MCP/YpsA-like"/>
    <property type="match status" value="1"/>
</dbReference>
<dbReference type="Pfam" id="PF06908">
    <property type="entry name" value="YpsA"/>
    <property type="match status" value="1"/>
</dbReference>
<dbReference type="PIRSF" id="PIRSF021290">
    <property type="entry name" value="DUF1273"/>
    <property type="match status" value="1"/>
</dbReference>
<sequence>MKVIAVTGYKPFELGIFKNDHPGVVCIKKAVHRKLLTFIEEGLEWVIISGQLGVELWTAEVVFEMQEEYPDLKLAVFTPFLEQEESWKEGNREYYESILARADHIDSITKRKYESPEQFKLKNQFFIEKSDALLAVYDVEKPGSPKYIVEAAKKKGEKENYHSYFILFSDLQDIIEEEQWDNAE</sequence>
<name>A0A090YSP4_9BACI</name>
<dbReference type="AlphaFoldDB" id="A0A090YSP4"/>
<dbReference type="EMBL" id="QVOD01000002">
    <property type="protein sequence ID" value="RFT68591.1"/>
    <property type="molecule type" value="Genomic_DNA"/>
</dbReference>
<dbReference type="NCBIfam" id="NF010181">
    <property type="entry name" value="PRK13660.1"/>
    <property type="match status" value="1"/>
</dbReference>
<proteinExistence type="inferred from homology"/>
<dbReference type="PATRIC" id="fig|1405.8.peg.4134"/>
<dbReference type="PANTHER" id="PTHR38440">
    <property type="entry name" value="UPF0398 PROTEIN YPSA"/>
    <property type="match status" value="1"/>
</dbReference>
<dbReference type="Proteomes" id="UP000264294">
    <property type="component" value="Unassembled WGS sequence"/>
</dbReference>
<gene>
    <name evidence="3" type="ORF">D0U04_02890</name>
    <name evidence="2" type="ORF">DJ93_4028</name>
</gene>
<organism evidence="2 4">
    <name type="scientific">Bacillus clarus</name>
    <dbReference type="NCBI Taxonomy" id="2338372"/>
    <lineage>
        <taxon>Bacteria</taxon>
        <taxon>Bacillati</taxon>
        <taxon>Bacillota</taxon>
        <taxon>Bacilli</taxon>
        <taxon>Bacillales</taxon>
        <taxon>Bacillaceae</taxon>
        <taxon>Bacillus</taxon>
        <taxon>Bacillus cereus group</taxon>
    </lineage>
</organism>
<accession>A0A090YSP4</accession>
<dbReference type="Gene3D" id="3.40.50.450">
    <property type="match status" value="1"/>
</dbReference>
<evidence type="ECO:0000313" key="3">
    <source>
        <dbReference type="EMBL" id="RFT68591.1"/>
    </source>
</evidence>
<reference evidence="3 5" key="2">
    <citation type="submission" date="2018-08" db="EMBL/GenBank/DDBJ databases">
        <title>Bacillus clarus sp. nov. strain PS00077A.</title>
        <authorList>
            <person name="Mendez Acevedo M."/>
            <person name="Carroll L."/>
            <person name="Mukherjee M."/>
            <person name="Wiedmann M."/>
            <person name="Kovac J."/>
        </authorList>
    </citation>
    <scope>NUCLEOTIDE SEQUENCE [LARGE SCALE GENOMIC DNA]</scope>
    <source>
        <strain evidence="3 5">PS00077A</strain>
    </source>
</reference>
<dbReference type="EMBL" id="JMQC01000008">
    <property type="protein sequence ID" value="KFN01884.1"/>
    <property type="molecule type" value="Genomic_DNA"/>
</dbReference>
<comment type="similarity">
    <text evidence="1">Belongs to the UPF0398 family.</text>
</comment>
<evidence type="ECO:0000313" key="4">
    <source>
        <dbReference type="Proteomes" id="UP000029389"/>
    </source>
</evidence>
<dbReference type="Proteomes" id="UP000029389">
    <property type="component" value="Unassembled WGS sequence"/>
</dbReference>
<comment type="caution">
    <text evidence="2">The sequence shown here is derived from an EMBL/GenBank/DDBJ whole genome shotgun (WGS) entry which is preliminary data.</text>
</comment>
<dbReference type="PANTHER" id="PTHR38440:SF1">
    <property type="entry name" value="UPF0398 PROTEIN SPR0331"/>
    <property type="match status" value="1"/>
</dbReference>